<evidence type="ECO:0000256" key="5">
    <source>
        <dbReference type="ARBA" id="ARBA00022692"/>
    </source>
</evidence>
<comment type="subcellular location">
    <subcellularLocation>
        <location evidence="1">Cell membrane</location>
        <topology evidence="1">Multi-pass membrane protein</topology>
    </subcellularLocation>
</comment>
<dbReference type="PANTHER" id="PTHR33451:SF3">
    <property type="entry name" value="MALATE-2H(+)_NA(+)-LACTATE ANTIPORTER"/>
    <property type="match status" value="1"/>
</dbReference>
<feature type="domain" description="Na+/H+ antiporter NhaC-like C-terminal" evidence="10">
    <location>
        <begin position="160"/>
        <end position="439"/>
    </location>
</feature>
<feature type="transmembrane region" description="Helical" evidence="9">
    <location>
        <begin position="112"/>
        <end position="141"/>
    </location>
</feature>
<organism evidence="11 12">
    <name type="scientific">Vasconcelosia minhoensis LEGE 07310</name>
    <dbReference type="NCBI Taxonomy" id="915328"/>
    <lineage>
        <taxon>Bacteria</taxon>
        <taxon>Bacillati</taxon>
        <taxon>Cyanobacteriota</taxon>
        <taxon>Cyanophyceae</taxon>
        <taxon>Nodosilineales</taxon>
        <taxon>Cymatolegaceae</taxon>
        <taxon>Vasconcelosia</taxon>
        <taxon>Vasconcelosia minhoensis</taxon>
    </lineage>
</organism>
<sequence length="451" mass="47471">MRFFASRFSQGTGLAAALLLSFALLVSSAIRGTYMAYPLLLSLGLFVAVLNQRGFRLRELAQMGLKGCRQALPAVNILLLIGSVIAIWMAAGTVPALVYYGTQLIQPRLFVLSAFVLTGAVSVLIGTSFGAAGTIGLALMVMARGSSINPNLVAGAIIAGAYVGDRCSPMSSSACLVASITRTSLHRNLKNIVVTSAWPMGLTLVVYLVLSLLNPAQLSDNPVIATLPQYFQLSPLALLPAIAILLLAMLRLEVKLAMLVSLGIGIAIAHGLQGYSLTQLVKFTLTGFTLDAATPLSDILLGGGLLAMGKAVIVVLISTAFAGIFAGTKAFASLEKGLGKIQRPDHLFAATTGVGTAAAIFGCTQTIAILLTQQIMQPHYQTRGSQDAIALDLENTVVVISPLIPWNIAGLIPATVLTVGPGFIPYAIYLYLTPLFIGLGYRFQQDQSKFF</sequence>
<evidence type="ECO:0000256" key="7">
    <source>
        <dbReference type="ARBA" id="ARBA00023136"/>
    </source>
</evidence>
<comment type="caution">
    <text evidence="11">The sequence shown here is derived from an EMBL/GenBank/DDBJ whole genome shotgun (WGS) entry which is preliminary data.</text>
</comment>
<evidence type="ECO:0000256" key="9">
    <source>
        <dbReference type="SAM" id="Phobius"/>
    </source>
</evidence>
<keyword evidence="6 9" id="KW-1133">Transmembrane helix</keyword>
<evidence type="ECO:0000256" key="8">
    <source>
        <dbReference type="ARBA" id="ARBA00038435"/>
    </source>
</evidence>
<feature type="transmembrane region" description="Helical" evidence="9">
    <location>
        <begin position="39"/>
        <end position="56"/>
    </location>
</feature>
<evidence type="ECO:0000313" key="12">
    <source>
        <dbReference type="Proteomes" id="UP000636505"/>
    </source>
</evidence>
<evidence type="ECO:0000256" key="1">
    <source>
        <dbReference type="ARBA" id="ARBA00004651"/>
    </source>
</evidence>
<feature type="transmembrane region" description="Helical" evidence="9">
    <location>
        <begin position="299"/>
        <end position="326"/>
    </location>
</feature>
<evidence type="ECO:0000259" key="10">
    <source>
        <dbReference type="Pfam" id="PF03553"/>
    </source>
</evidence>
<keyword evidence="3" id="KW-0050">Antiport</keyword>
<dbReference type="RefSeq" id="WP_193911421.1">
    <property type="nucleotide sequence ID" value="NZ_JADEXG010000075.1"/>
</dbReference>
<feature type="transmembrane region" description="Helical" evidence="9">
    <location>
        <begin position="347"/>
        <end position="371"/>
    </location>
</feature>
<feature type="transmembrane region" description="Helical" evidence="9">
    <location>
        <begin position="423"/>
        <end position="441"/>
    </location>
</feature>
<keyword evidence="2" id="KW-0813">Transport</keyword>
<feature type="transmembrane region" description="Helical" evidence="9">
    <location>
        <begin position="192"/>
        <end position="210"/>
    </location>
</feature>
<dbReference type="GO" id="GO:0015297">
    <property type="term" value="F:antiporter activity"/>
    <property type="evidence" value="ECO:0007669"/>
    <property type="project" value="UniProtKB-KW"/>
</dbReference>
<dbReference type="EMBL" id="JADEXG010000075">
    <property type="protein sequence ID" value="MBE9079950.1"/>
    <property type="molecule type" value="Genomic_DNA"/>
</dbReference>
<comment type="similarity">
    <text evidence="8">Belongs to the NhaC Na(+)/H(+) (TC 2.A.35) antiporter family.</text>
</comment>
<evidence type="ECO:0000313" key="11">
    <source>
        <dbReference type="EMBL" id="MBE9079950.1"/>
    </source>
</evidence>
<dbReference type="AlphaFoldDB" id="A0A8J7AT34"/>
<keyword evidence="12" id="KW-1185">Reference proteome</keyword>
<feature type="transmembrane region" description="Helical" evidence="9">
    <location>
        <begin position="230"/>
        <end position="249"/>
    </location>
</feature>
<evidence type="ECO:0000256" key="2">
    <source>
        <dbReference type="ARBA" id="ARBA00022448"/>
    </source>
</evidence>
<dbReference type="PANTHER" id="PTHR33451">
    <property type="entry name" value="MALATE-2H(+)/NA(+)-LACTATE ANTIPORTER"/>
    <property type="match status" value="1"/>
</dbReference>
<dbReference type="Proteomes" id="UP000636505">
    <property type="component" value="Unassembled WGS sequence"/>
</dbReference>
<evidence type="ECO:0000256" key="6">
    <source>
        <dbReference type="ARBA" id="ARBA00022989"/>
    </source>
</evidence>
<protein>
    <submittedName>
        <fullName evidence="11">Na+/H+ antiporter NhaC family protein</fullName>
    </submittedName>
</protein>
<dbReference type="Pfam" id="PF03553">
    <property type="entry name" value="Na_H_antiporter"/>
    <property type="match status" value="1"/>
</dbReference>
<feature type="transmembrane region" description="Helical" evidence="9">
    <location>
        <begin position="256"/>
        <end position="275"/>
    </location>
</feature>
<accession>A0A8J7AT34</accession>
<evidence type="ECO:0000256" key="3">
    <source>
        <dbReference type="ARBA" id="ARBA00022449"/>
    </source>
</evidence>
<evidence type="ECO:0000256" key="4">
    <source>
        <dbReference type="ARBA" id="ARBA00022475"/>
    </source>
</evidence>
<feature type="transmembrane region" description="Helical" evidence="9">
    <location>
        <begin position="77"/>
        <end position="100"/>
    </location>
</feature>
<proteinExistence type="inferred from homology"/>
<dbReference type="InterPro" id="IPR018461">
    <property type="entry name" value="Na/H_Antiport_NhaC-like_C"/>
</dbReference>
<reference evidence="11" key="1">
    <citation type="submission" date="2020-10" db="EMBL/GenBank/DDBJ databases">
        <authorList>
            <person name="Castelo-Branco R."/>
            <person name="Eusebio N."/>
            <person name="Adriana R."/>
            <person name="Vieira A."/>
            <person name="Brugerolle De Fraissinette N."/>
            <person name="Rezende De Castro R."/>
            <person name="Schneider M.P."/>
            <person name="Vasconcelos V."/>
            <person name="Leao P.N."/>
        </authorList>
    </citation>
    <scope>NUCLEOTIDE SEQUENCE</scope>
    <source>
        <strain evidence="11">LEGE 07310</strain>
    </source>
</reference>
<keyword evidence="4" id="KW-1003">Cell membrane</keyword>
<dbReference type="GO" id="GO:0005886">
    <property type="term" value="C:plasma membrane"/>
    <property type="evidence" value="ECO:0007669"/>
    <property type="project" value="UniProtKB-SubCell"/>
</dbReference>
<dbReference type="InterPro" id="IPR052180">
    <property type="entry name" value="NhaC_Na-H+_Antiporter"/>
</dbReference>
<name>A0A8J7AT34_9CYAN</name>
<keyword evidence="5 9" id="KW-0812">Transmembrane</keyword>
<gene>
    <name evidence="11" type="ORF">IQ241_22115</name>
</gene>
<keyword evidence="7 9" id="KW-0472">Membrane</keyword>